<dbReference type="SUPFAM" id="SSF47336">
    <property type="entry name" value="ACP-like"/>
    <property type="match status" value="1"/>
</dbReference>
<proteinExistence type="predicted"/>
<keyword evidence="1" id="KW-0596">Phosphopantetheine</keyword>
<name>A0A3Q9ENU6_9ACTN</name>
<reference evidence="4 5" key="1">
    <citation type="journal article" date="2019" name="Int. J. Syst. Evol. Microbiol.">
        <title>Streptomyces cyaneochromogenes sp. nov., a blue pigment-producing actinomycete from manganese-contaminated soil.</title>
        <authorList>
            <person name="Tang X."/>
            <person name="Zhao J."/>
            <person name="Li K."/>
            <person name="Chen Z."/>
            <person name="Sun Y."/>
            <person name="Gao J."/>
        </authorList>
    </citation>
    <scope>NUCLEOTIDE SEQUENCE [LARGE SCALE GENOMIC DNA]</scope>
    <source>
        <strain evidence="4 5">MK-45</strain>
    </source>
</reference>
<dbReference type="InterPro" id="IPR036736">
    <property type="entry name" value="ACP-like_sf"/>
</dbReference>
<dbReference type="InterPro" id="IPR020806">
    <property type="entry name" value="PKS_PP-bd"/>
</dbReference>
<dbReference type="PROSITE" id="PS50075">
    <property type="entry name" value="CARRIER"/>
    <property type="match status" value="1"/>
</dbReference>
<dbReference type="KEGG" id="scya:EJ357_00990"/>
<dbReference type="Gene3D" id="1.10.1200.10">
    <property type="entry name" value="ACP-like"/>
    <property type="match status" value="1"/>
</dbReference>
<dbReference type="Pfam" id="PF00550">
    <property type="entry name" value="PP-binding"/>
    <property type="match status" value="1"/>
</dbReference>
<evidence type="ECO:0000259" key="3">
    <source>
        <dbReference type="PROSITE" id="PS50075"/>
    </source>
</evidence>
<dbReference type="InterPro" id="IPR009081">
    <property type="entry name" value="PP-bd_ACP"/>
</dbReference>
<dbReference type="GO" id="GO:0017000">
    <property type="term" value="P:antibiotic biosynthetic process"/>
    <property type="evidence" value="ECO:0007669"/>
    <property type="project" value="UniProtKB-ARBA"/>
</dbReference>
<dbReference type="EMBL" id="CP034539">
    <property type="protein sequence ID" value="AZQ32226.1"/>
    <property type="molecule type" value="Genomic_DNA"/>
</dbReference>
<evidence type="ECO:0000313" key="4">
    <source>
        <dbReference type="EMBL" id="AZQ32226.1"/>
    </source>
</evidence>
<sequence>MPLPDSGVETHTVDGLRAWLTDCVATHLDRPADAIDTSVRLSDYGLDSLYVLAVAAELEDHLDISLDPTLMWDNPTIDALSEALVAELAQTHV</sequence>
<keyword evidence="5" id="KW-1185">Reference proteome</keyword>
<dbReference type="OrthoDB" id="9023404at2"/>
<evidence type="ECO:0000313" key="5">
    <source>
        <dbReference type="Proteomes" id="UP000280298"/>
    </source>
</evidence>
<dbReference type="SMART" id="SM00823">
    <property type="entry name" value="PKS_PP"/>
    <property type="match status" value="1"/>
</dbReference>
<organism evidence="4 5">
    <name type="scientific">Streptomyces cyaneochromogenes</name>
    <dbReference type="NCBI Taxonomy" id="2496836"/>
    <lineage>
        <taxon>Bacteria</taxon>
        <taxon>Bacillati</taxon>
        <taxon>Actinomycetota</taxon>
        <taxon>Actinomycetes</taxon>
        <taxon>Kitasatosporales</taxon>
        <taxon>Streptomycetaceae</taxon>
        <taxon>Streptomyces</taxon>
    </lineage>
</organism>
<dbReference type="Proteomes" id="UP000280298">
    <property type="component" value="Chromosome"/>
</dbReference>
<dbReference type="AlphaFoldDB" id="A0A3Q9ENU6"/>
<keyword evidence="2" id="KW-0597">Phosphoprotein</keyword>
<evidence type="ECO:0000256" key="1">
    <source>
        <dbReference type="ARBA" id="ARBA00022450"/>
    </source>
</evidence>
<dbReference type="GO" id="GO:0031177">
    <property type="term" value="F:phosphopantetheine binding"/>
    <property type="evidence" value="ECO:0007669"/>
    <property type="project" value="InterPro"/>
</dbReference>
<accession>A0A3Q9ENU6</accession>
<dbReference type="RefSeq" id="WP_126387705.1">
    <property type="nucleotide sequence ID" value="NZ_CP034539.1"/>
</dbReference>
<evidence type="ECO:0000256" key="2">
    <source>
        <dbReference type="ARBA" id="ARBA00022553"/>
    </source>
</evidence>
<protein>
    <submittedName>
        <fullName evidence="4">Acyl carrier protein</fullName>
    </submittedName>
</protein>
<feature type="domain" description="Carrier" evidence="3">
    <location>
        <begin position="14"/>
        <end position="88"/>
    </location>
</feature>
<gene>
    <name evidence="4" type="ORF">EJ357_00990</name>
</gene>